<gene>
    <name evidence="3" type="ORF">EEDITHA_LOCUS11039</name>
</gene>
<feature type="compositionally biased region" description="Low complexity" evidence="1">
    <location>
        <begin position="184"/>
        <end position="207"/>
    </location>
</feature>
<keyword evidence="4" id="KW-1185">Reference proteome</keyword>
<comment type="caution">
    <text evidence="3">The sequence shown here is derived from an EMBL/GenBank/DDBJ whole genome shotgun (WGS) entry which is preliminary data.</text>
</comment>
<dbReference type="EMBL" id="CAKOGL010000015">
    <property type="protein sequence ID" value="CAH2095608.1"/>
    <property type="molecule type" value="Genomic_DNA"/>
</dbReference>
<dbReference type="SMART" id="SM00455">
    <property type="entry name" value="RBD"/>
    <property type="match status" value="1"/>
</dbReference>
<dbReference type="PANTHER" id="PTHR45945:SF3">
    <property type="entry name" value="REGULATOR OF G-PROTEIN SIGNALING LOCO"/>
    <property type="match status" value="1"/>
</dbReference>
<dbReference type="Gene3D" id="3.10.20.90">
    <property type="entry name" value="Phosphatidylinositol 3-kinase Catalytic Subunit, Chain A, domain 1"/>
    <property type="match status" value="2"/>
</dbReference>
<reference evidence="3" key="1">
    <citation type="submission" date="2022-03" db="EMBL/GenBank/DDBJ databases">
        <authorList>
            <person name="Tunstrom K."/>
        </authorList>
    </citation>
    <scope>NUCLEOTIDE SEQUENCE</scope>
</reference>
<dbReference type="GO" id="GO:0008277">
    <property type="term" value="P:regulation of G protein-coupled receptor signaling pathway"/>
    <property type="evidence" value="ECO:0007669"/>
    <property type="project" value="TreeGrafter"/>
</dbReference>
<dbReference type="GO" id="GO:0005737">
    <property type="term" value="C:cytoplasm"/>
    <property type="evidence" value="ECO:0007669"/>
    <property type="project" value="TreeGrafter"/>
</dbReference>
<feature type="compositionally biased region" description="Basic and acidic residues" evidence="1">
    <location>
        <begin position="219"/>
        <end position="232"/>
    </location>
</feature>
<dbReference type="InterPro" id="IPR046995">
    <property type="entry name" value="RGS10/12/14-like"/>
</dbReference>
<organism evidence="3 4">
    <name type="scientific">Euphydryas editha</name>
    <name type="common">Edith's checkerspot</name>
    <dbReference type="NCBI Taxonomy" id="104508"/>
    <lineage>
        <taxon>Eukaryota</taxon>
        <taxon>Metazoa</taxon>
        <taxon>Ecdysozoa</taxon>
        <taxon>Arthropoda</taxon>
        <taxon>Hexapoda</taxon>
        <taxon>Insecta</taxon>
        <taxon>Pterygota</taxon>
        <taxon>Neoptera</taxon>
        <taxon>Endopterygota</taxon>
        <taxon>Lepidoptera</taxon>
        <taxon>Glossata</taxon>
        <taxon>Ditrysia</taxon>
        <taxon>Papilionoidea</taxon>
        <taxon>Nymphalidae</taxon>
        <taxon>Nymphalinae</taxon>
        <taxon>Euphydryas</taxon>
    </lineage>
</organism>
<evidence type="ECO:0000259" key="2">
    <source>
        <dbReference type="PROSITE" id="PS50898"/>
    </source>
</evidence>
<dbReference type="InterPro" id="IPR029071">
    <property type="entry name" value="Ubiquitin-like_domsf"/>
</dbReference>
<feature type="domain" description="RBD" evidence="2">
    <location>
        <begin position="16"/>
        <end position="84"/>
    </location>
</feature>
<dbReference type="Proteomes" id="UP001153954">
    <property type="component" value="Unassembled WGS sequence"/>
</dbReference>
<feature type="compositionally biased region" description="Pro residues" evidence="1">
    <location>
        <begin position="238"/>
        <end position="247"/>
    </location>
</feature>
<sequence length="256" mass="27257">MIEVVKSSQSGNGSCSLCRVVLPDGATSVVGVDDGVTVRRLVDRLLQRRNLPCASYDVLVRDALVDCGAPSSALGGREARVERRVVLRVSVGSRAVAVRCRPARRLRHVLRPVLQRYLPAARAPAALLAGAPLHPDTPVAELDGARIRVVETAAAPELALDAADDDGDSLSDVALRLQDDCDDSQSQSASRSSVSSTSSVSESGRVRAALRAGPPLHHHPPDFLDNLRETQKQRLQPRTPPPLPPKPAQRAAPTVV</sequence>
<evidence type="ECO:0000313" key="3">
    <source>
        <dbReference type="EMBL" id="CAH2095608.1"/>
    </source>
</evidence>
<dbReference type="GO" id="GO:0005096">
    <property type="term" value="F:GTPase activator activity"/>
    <property type="evidence" value="ECO:0007669"/>
    <property type="project" value="InterPro"/>
</dbReference>
<evidence type="ECO:0000313" key="4">
    <source>
        <dbReference type="Proteomes" id="UP001153954"/>
    </source>
</evidence>
<dbReference type="InterPro" id="IPR003116">
    <property type="entry name" value="RBD_dom"/>
</dbReference>
<dbReference type="GO" id="GO:0005634">
    <property type="term" value="C:nucleus"/>
    <property type="evidence" value="ECO:0007669"/>
    <property type="project" value="TreeGrafter"/>
</dbReference>
<dbReference type="PANTHER" id="PTHR45945">
    <property type="entry name" value="REGULATOR OF G-PROTEIN SIGNALING LOCO"/>
    <property type="match status" value="1"/>
</dbReference>
<evidence type="ECO:0000256" key="1">
    <source>
        <dbReference type="SAM" id="MobiDB-lite"/>
    </source>
</evidence>
<accession>A0AAU9U913</accession>
<name>A0AAU9U913_EUPED</name>
<feature type="region of interest" description="Disordered" evidence="1">
    <location>
        <begin position="179"/>
        <end position="256"/>
    </location>
</feature>
<dbReference type="GO" id="GO:0005886">
    <property type="term" value="C:plasma membrane"/>
    <property type="evidence" value="ECO:0007669"/>
    <property type="project" value="TreeGrafter"/>
</dbReference>
<protein>
    <recommendedName>
        <fullName evidence="2">RBD domain-containing protein</fullName>
    </recommendedName>
</protein>
<dbReference type="AlphaFoldDB" id="A0AAU9U913"/>
<dbReference type="GO" id="GO:0007165">
    <property type="term" value="P:signal transduction"/>
    <property type="evidence" value="ECO:0007669"/>
    <property type="project" value="InterPro"/>
</dbReference>
<dbReference type="PROSITE" id="PS50898">
    <property type="entry name" value="RBD"/>
    <property type="match status" value="1"/>
</dbReference>
<dbReference type="Pfam" id="PF02196">
    <property type="entry name" value="RBD"/>
    <property type="match status" value="1"/>
</dbReference>
<dbReference type="SUPFAM" id="SSF54236">
    <property type="entry name" value="Ubiquitin-like"/>
    <property type="match status" value="2"/>
</dbReference>
<proteinExistence type="predicted"/>